<evidence type="ECO:0000313" key="1">
    <source>
        <dbReference type="EMBL" id="PSB44099.1"/>
    </source>
</evidence>
<dbReference type="PANTHER" id="PTHR38730">
    <property type="entry name" value="SLL7028 PROTEIN"/>
    <property type="match status" value="1"/>
</dbReference>
<gene>
    <name evidence="1" type="ORF">C7B77_25840</name>
</gene>
<sequence length="81" mass="8857">MEPESLLETVEVKGRGGTVLMPAIVKLESAVDFPKDAPILVITDGECDSLTLHRAHAFLLPVGGRLPFDTRAPIFHFDRSD</sequence>
<evidence type="ECO:0000313" key="2">
    <source>
        <dbReference type="Proteomes" id="UP000238937"/>
    </source>
</evidence>
<dbReference type="Proteomes" id="UP000238937">
    <property type="component" value="Unassembled WGS sequence"/>
</dbReference>
<comment type="caution">
    <text evidence="1">The sequence shown here is derived from an EMBL/GenBank/DDBJ whole genome shotgun (WGS) entry which is preliminary data.</text>
</comment>
<dbReference type="EMBL" id="PVWO01000532">
    <property type="protein sequence ID" value="PSB44099.1"/>
    <property type="molecule type" value="Genomic_DNA"/>
</dbReference>
<dbReference type="PANTHER" id="PTHR38730:SF1">
    <property type="entry name" value="SLL7028 PROTEIN"/>
    <property type="match status" value="1"/>
</dbReference>
<reference evidence="1 2" key="1">
    <citation type="submission" date="2018-03" db="EMBL/GenBank/DDBJ databases">
        <title>The ancient ancestry and fast evolution of plastids.</title>
        <authorList>
            <person name="Moore K.R."/>
            <person name="Magnabosco C."/>
            <person name="Momper L."/>
            <person name="Gold D.A."/>
            <person name="Bosak T."/>
            <person name="Fournier G.P."/>
        </authorList>
    </citation>
    <scope>NUCLEOTIDE SEQUENCE [LARGE SCALE GENOMIC DNA]</scope>
    <source>
        <strain evidence="1 2">CCALA 037</strain>
    </source>
</reference>
<dbReference type="RefSeq" id="WP_106311746.1">
    <property type="nucleotide sequence ID" value="NZ_PVWO01000532.1"/>
</dbReference>
<dbReference type="OrthoDB" id="9809307at2"/>
<dbReference type="AlphaFoldDB" id="A0A2T1FGP9"/>
<protein>
    <submittedName>
        <fullName evidence="1">Uncharacterized protein</fullName>
    </submittedName>
</protein>
<keyword evidence="2" id="KW-1185">Reference proteome</keyword>
<accession>A0A2T1FGP9</accession>
<organism evidence="1 2">
    <name type="scientific">Chamaesiphon polymorphus CCALA 037</name>
    <dbReference type="NCBI Taxonomy" id="2107692"/>
    <lineage>
        <taxon>Bacteria</taxon>
        <taxon>Bacillati</taxon>
        <taxon>Cyanobacteriota</taxon>
        <taxon>Cyanophyceae</taxon>
        <taxon>Gomontiellales</taxon>
        <taxon>Chamaesiphonaceae</taxon>
        <taxon>Chamaesiphon</taxon>
    </lineage>
</organism>
<name>A0A2T1FGP9_9CYAN</name>
<proteinExistence type="predicted"/>